<proteinExistence type="predicted"/>
<evidence type="ECO:0000256" key="3">
    <source>
        <dbReference type="ARBA" id="ARBA00023163"/>
    </source>
</evidence>
<dbReference type="SUPFAM" id="SSF64288">
    <property type="entry name" value="Chorismate lyase-like"/>
    <property type="match status" value="1"/>
</dbReference>
<evidence type="ECO:0000313" key="5">
    <source>
        <dbReference type="EMBL" id="RGI99921.1"/>
    </source>
</evidence>
<keyword evidence="3" id="KW-0804">Transcription</keyword>
<dbReference type="PANTHER" id="PTHR44846">
    <property type="entry name" value="MANNOSYL-D-GLYCERATE TRANSPORT/METABOLISM SYSTEM REPRESSOR MNGR-RELATED"/>
    <property type="match status" value="1"/>
</dbReference>
<dbReference type="Proteomes" id="UP000263014">
    <property type="component" value="Unassembled WGS sequence"/>
</dbReference>
<dbReference type="GO" id="GO:0045892">
    <property type="term" value="P:negative regulation of DNA-templated transcription"/>
    <property type="evidence" value="ECO:0007669"/>
    <property type="project" value="TreeGrafter"/>
</dbReference>
<dbReference type="GO" id="GO:0003677">
    <property type="term" value="F:DNA binding"/>
    <property type="evidence" value="ECO:0007669"/>
    <property type="project" value="UniProtKB-KW"/>
</dbReference>
<dbReference type="InterPro" id="IPR036390">
    <property type="entry name" value="WH_DNA-bd_sf"/>
</dbReference>
<gene>
    <name evidence="5" type="ORF">DXD79_22525</name>
</gene>
<sequence length="269" mass="30723">MVFPVILDGKCNVLQDLRGEKLDYIKINKYSSVPLYEQIRQCIIEAIQKGILKPGQKLPTEEGICKACGVSRPVVRQAYNELVNSGRIERKRGCGSFVKGPDNRGIFMNQLMSFDEEMKLIGKVPSTRLLSMEKIQFDEDLYQKLELAPSDVCLRLERLRYSDGIPFVYTVNYLSLNRFPKLDRFDFSNASLYQTLKTQYDVLPVHSRRSITARSASPRLADSLEVPEGTALLVIENIVYDQYDCPIELSIESISGETHQFSFDVFRNS</sequence>
<dbReference type="PANTHER" id="PTHR44846:SF1">
    <property type="entry name" value="MANNOSYL-D-GLYCERATE TRANSPORT_METABOLISM SYSTEM REPRESSOR MNGR-RELATED"/>
    <property type="match status" value="1"/>
</dbReference>
<dbReference type="InterPro" id="IPR036388">
    <property type="entry name" value="WH-like_DNA-bd_sf"/>
</dbReference>
<dbReference type="Gene3D" id="1.10.10.10">
    <property type="entry name" value="Winged helix-like DNA-binding domain superfamily/Winged helix DNA-binding domain"/>
    <property type="match status" value="1"/>
</dbReference>
<evidence type="ECO:0000256" key="2">
    <source>
        <dbReference type="ARBA" id="ARBA00023125"/>
    </source>
</evidence>
<dbReference type="InterPro" id="IPR028978">
    <property type="entry name" value="Chorismate_lyase_/UTRA_dom_sf"/>
</dbReference>
<evidence type="ECO:0000256" key="1">
    <source>
        <dbReference type="ARBA" id="ARBA00023015"/>
    </source>
</evidence>
<evidence type="ECO:0000259" key="4">
    <source>
        <dbReference type="PROSITE" id="PS50949"/>
    </source>
</evidence>
<dbReference type="InterPro" id="IPR000524">
    <property type="entry name" value="Tscrpt_reg_HTH_GntR"/>
</dbReference>
<organism evidence="5 6">
    <name type="scientific">Hungatella hathewayi</name>
    <dbReference type="NCBI Taxonomy" id="154046"/>
    <lineage>
        <taxon>Bacteria</taxon>
        <taxon>Bacillati</taxon>
        <taxon>Bacillota</taxon>
        <taxon>Clostridia</taxon>
        <taxon>Lachnospirales</taxon>
        <taxon>Lachnospiraceae</taxon>
        <taxon>Hungatella</taxon>
    </lineage>
</organism>
<protein>
    <submittedName>
        <fullName evidence="5">GntR family transcriptional regulator</fullName>
    </submittedName>
</protein>
<dbReference type="AlphaFoldDB" id="A0A374P236"/>
<keyword evidence="2" id="KW-0238">DNA-binding</keyword>
<dbReference type="PROSITE" id="PS50949">
    <property type="entry name" value="HTH_GNTR"/>
    <property type="match status" value="1"/>
</dbReference>
<dbReference type="InterPro" id="IPR011663">
    <property type="entry name" value="UTRA"/>
</dbReference>
<dbReference type="InterPro" id="IPR050679">
    <property type="entry name" value="Bact_HTH_transcr_reg"/>
</dbReference>
<reference evidence="5 6" key="1">
    <citation type="submission" date="2018-08" db="EMBL/GenBank/DDBJ databases">
        <title>A genome reference for cultivated species of the human gut microbiota.</title>
        <authorList>
            <person name="Zou Y."/>
            <person name="Xue W."/>
            <person name="Luo G."/>
        </authorList>
    </citation>
    <scope>NUCLEOTIDE SEQUENCE [LARGE SCALE GENOMIC DNA]</scope>
    <source>
        <strain evidence="5 6">TM09-12</strain>
    </source>
</reference>
<dbReference type="CDD" id="cd07377">
    <property type="entry name" value="WHTH_GntR"/>
    <property type="match status" value="1"/>
</dbReference>
<comment type="caution">
    <text evidence="5">The sequence shown here is derived from an EMBL/GenBank/DDBJ whole genome shotgun (WGS) entry which is preliminary data.</text>
</comment>
<dbReference type="SUPFAM" id="SSF46785">
    <property type="entry name" value="Winged helix' DNA-binding domain"/>
    <property type="match status" value="1"/>
</dbReference>
<dbReference type="GO" id="GO:0003700">
    <property type="term" value="F:DNA-binding transcription factor activity"/>
    <property type="evidence" value="ECO:0007669"/>
    <property type="project" value="InterPro"/>
</dbReference>
<feature type="domain" description="HTH gntR-type" evidence="4">
    <location>
        <begin position="33"/>
        <end position="101"/>
    </location>
</feature>
<accession>A0A374P236</accession>
<dbReference type="Pfam" id="PF07702">
    <property type="entry name" value="UTRA"/>
    <property type="match status" value="1"/>
</dbReference>
<name>A0A374P236_9FIRM</name>
<dbReference type="Gene3D" id="3.40.1410.10">
    <property type="entry name" value="Chorismate lyase-like"/>
    <property type="match status" value="1"/>
</dbReference>
<dbReference type="SMART" id="SM00345">
    <property type="entry name" value="HTH_GNTR"/>
    <property type="match status" value="1"/>
</dbReference>
<keyword evidence="1" id="KW-0805">Transcription regulation</keyword>
<dbReference type="EMBL" id="QSON01000012">
    <property type="protein sequence ID" value="RGI99921.1"/>
    <property type="molecule type" value="Genomic_DNA"/>
</dbReference>
<dbReference type="SMART" id="SM00866">
    <property type="entry name" value="UTRA"/>
    <property type="match status" value="1"/>
</dbReference>
<evidence type="ECO:0000313" key="6">
    <source>
        <dbReference type="Proteomes" id="UP000263014"/>
    </source>
</evidence>
<dbReference type="Pfam" id="PF00392">
    <property type="entry name" value="GntR"/>
    <property type="match status" value="1"/>
</dbReference>